<name>A0AAN5HZT3_9BILA</name>
<feature type="compositionally biased region" description="Pro residues" evidence="2">
    <location>
        <begin position="185"/>
        <end position="202"/>
    </location>
</feature>
<feature type="region of interest" description="Disordered" evidence="2">
    <location>
        <begin position="143"/>
        <end position="202"/>
    </location>
</feature>
<comment type="caution">
    <text evidence="5">The sequence shown here is derived from an EMBL/GenBank/DDBJ whole genome shotgun (WGS) entry which is preliminary data.</text>
</comment>
<proteinExistence type="predicted"/>
<organism evidence="5 6">
    <name type="scientific">Pristionchus mayeri</name>
    <dbReference type="NCBI Taxonomy" id="1317129"/>
    <lineage>
        <taxon>Eukaryota</taxon>
        <taxon>Metazoa</taxon>
        <taxon>Ecdysozoa</taxon>
        <taxon>Nematoda</taxon>
        <taxon>Chromadorea</taxon>
        <taxon>Rhabditida</taxon>
        <taxon>Rhabditina</taxon>
        <taxon>Diplogasteromorpha</taxon>
        <taxon>Diplogasteroidea</taxon>
        <taxon>Neodiplogasteridae</taxon>
        <taxon>Pristionchus</taxon>
    </lineage>
</organism>
<dbReference type="InterPro" id="IPR002486">
    <property type="entry name" value="Col_cuticle_N"/>
</dbReference>
<feature type="compositionally biased region" description="Low complexity" evidence="2">
    <location>
        <begin position="148"/>
        <end position="173"/>
    </location>
</feature>
<keyword evidence="1" id="KW-0677">Repeat</keyword>
<gene>
    <name evidence="5" type="ORF">PMAYCL1PPCAC_16949</name>
</gene>
<evidence type="ECO:0000256" key="2">
    <source>
        <dbReference type="SAM" id="MobiDB-lite"/>
    </source>
</evidence>
<feature type="domain" description="Nematode cuticle collagen N-terminal" evidence="4">
    <location>
        <begin position="12"/>
        <end position="64"/>
    </location>
</feature>
<dbReference type="SMART" id="SM01088">
    <property type="entry name" value="Col_cuticle_N"/>
    <property type="match status" value="1"/>
</dbReference>
<evidence type="ECO:0000256" key="3">
    <source>
        <dbReference type="SAM" id="Phobius"/>
    </source>
</evidence>
<sequence length="202" mass="20939">KSSFQEVDALRRLAFFGVAVSTIATITAIVAVPMMYNYIQHIQSSLQDEVEYCKHRTSGLWDEYRRYEGIYGRSKRATEYPSFVDHRQLQKNVRRADPMRVVARAASAYHTAPMDHPGGLPITGAGGRGGSCCSCGMGHAGPPGPPGQEGAPGKDGAPGAAGSSASAAPMEGGNAAAPEFCFDCPPGPPGTPGPAGPPGPPG</sequence>
<dbReference type="EMBL" id="BTRK01000004">
    <property type="protein sequence ID" value="GMR46754.1"/>
    <property type="molecule type" value="Genomic_DNA"/>
</dbReference>
<evidence type="ECO:0000256" key="1">
    <source>
        <dbReference type="ARBA" id="ARBA00022737"/>
    </source>
</evidence>
<protein>
    <recommendedName>
        <fullName evidence="4">Nematode cuticle collagen N-terminal domain-containing protein</fullName>
    </recommendedName>
</protein>
<evidence type="ECO:0000313" key="5">
    <source>
        <dbReference type="EMBL" id="GMR46754.1"/>
    </source>
</evidence>
<accession>A0AAN5HZT3</accession>
<dbReference type="PANTHER" id="PTHR24637">
    <property type="entry name" value="COLLAGEN"/>
    <property type="match status" value="1"/>
</dbReference>
<dbReference type="Proteomes" id="UP001328107">
    <property type="component" value="Unassembled WGS sequence"/>
</dbReference>
<keyword evidence="6" id="KW-1185">Reference proteome</keyword>
<reference evidence="6" key="1">
    <citation type="submission" date="2022-10" db="EMBL/GenBank/DDBJ databases">
        <title>Genome assembly of Pristionchus species.</title>
        <authorList>
            <person name="Yoshida K."/>
            <person name="Sommer R.J."/>
        </authorList>
    </citation>
    <scope>NUCLEOTIDE SEQUENCE [LARGE SCALE GENOMIC DNA]</scope>
    <source>
        <strain evidence="6">RS5460</strain>
    </source>
</reference>
<keyword evidence="3" id="KW-0812">Transmembrane</keyword>
<keyword evidence="3" id="KW-1133">Transmembrane helix</keyword>
<feature type="non-terminal residue" evidence="5">
    <location>
        <position position="1"/>
    </location>
</feature>
<keyword evidence="3" id="KW-0472">Membrane</keyword>
<evidence type="ECO:0000259" key="4">
    <source>
        <dbReference type="SMART" id="SM01088"/>
    </source>
</evidence>
<dbReference type="Pfam" id="PF01484">
    <property type="entry name" value="Col_cuticle_N"/>
    <property type="match status" value="1"/>
</dbReference>
<feature type="transmembrane region" description="Helical" evidence="3">
    <location>
        <begin position="12"/>
        <end position="36"/>
    </location>
</feature>
<evidence type="ECO:0000313" key="6">
    <source>
        <dbReference type="Proteomes" id="UP001328107"/>
    </source>
</evidence>
<dbReference type="GO" id="GO:0042302">
    <property type="term" value="F:structural constituent of cuticle"/>
    <property type="evidence" value="ECO:0007669"/>
    <property type="project" value="InterPro"/>
</dbReference>
<dbReference type="PANTHER" id="PTHR24637:SF315">
    <property type="entry name" value="CUTICLE COLLAGEN 40"/>
    <property type="match status" value="1"/>
</dbReference>
<feature type="non-terminal residue" evidence="5">
    <location>
        <position position="202"/>
    </location>
</feature>
<dbReference type="AlphaFoldDB" id="A0AAN5HZT3"/>